<dbReference type="InterPro" id="IPR036390">
    <property type="entry name" value="WH_DNA-bd_sf"/>
</dbReference>
<dbReference type="InterPro" id="IPR036388">
    <property type="entry name" value="WH-like_DNA-bd_sf"/>
</dbReference>
<organism evidence="2 3">
    <name type="scientific">Halorussus caseinilyticus</name>
    <dbReference type="NCBI Taxonomy" id="3034025"/>
    <lineage>
        <taxon>Archaea</taxon>
        <taxon>Methanobacteriati</taxon>
        <taxon>Methanobacteriota</taxon>
        <taxon>Stenosarchaea group</taxon>
        <taxon>Halobacteria</taxon>
        <taxon>Halobacteriales</taxon>
        <taxon>Haladaptataceae</taxon>
        <taxon>Halorussus</taxon>
    </lineage>
</organism>
<reference evidence="2 3" key="1">
    <citation type="journal article" date="2019" name="Int. J. Syst. Evol. Microbiol.">
        <title>The Global Catalogue of Microorganisms (GCM) 10K type strain sequencing project: providing services to taxonomists for standard genome sequencing and annotation.</title>
        <authorList>
            <consortium name="The Broad Institute Genomics Platform"/>
            <consortium name="The Broad Institute Genome Sequencing Center for Infectious Disease"/>
            <person name="Wu L."/>
            <person name="Ma J."/>
        </authorList>
    </citation>
    <scope>NUCLEOTIDE SEQUENCE [LARGE SCALE GENOMIC DNA]</scope>
    <source>
        <strain evidence="2 3">DT72</strain>
    </source>
</reference>
<name>A0ABD5WP88_9EURY</name>
<dbReference type="Gene3D" id="1.10.10.10">
    <property type="entry name" value="Winged helix-like DNA-binding domain superfamily/Winged helix DNA-binding domain"/>
    <property type="match status" value="1"/>
</dbReference>
<dbReference type="Pfam" id="PF24035">
    <property type="entry name" value="DUF7344"/>
    <property type="match status" value="1"/>
</dbReference>
<evidence type="ECO:0000259" key="1">
    <source>
        <dbReference type="Pfam" id="PF24035"/>
    </source>
</evidence>
<feature type="domain" description="DUF7344" evidence="1">
    <location>
        <begin position="17"/>
        <end position="91"/>
    </location>
</feature>
<dbReference type="SUPFAM" id="SSF46785">
    <property type="entry name" value="Winged helix' DNA-binding domain"/>
    <property type="match status" value="1"/>
</dbReference>
<dbReference type="EMBL" id="JBHSZH010000005">
    <property type="protein sequence ID" value="MFC7081009.1"/>
    <property type="molecule type" value="Genomic_DNA"/>
</dbReference>
<keyword evidence="3" id="KW-1185">Reference proteome</keyword>
<evidence type="ECO:0000313" key="3">
    <source>
        <dbReference type="Proteomes" id="UP001596407"/>
    </source>
</evidence>
<sequence>MTYQPENETVDDVSAAFDLLRDARRRGVLYALKRNGRTSVEELARRIAAWQSEDRDEVNPETVELSLIHSHLPKLREADAVEYDLESATVELAGRGDELDPLLECTREREPELFYAARTPNVRRPEVSQ</sequence>
<dbReference type="InterPro" id="IPR055768">
    <property type="entry name" value="DUF7344"/>
</dbReference>
<proteinExistence type="predicted"/>
<accession>A0ABD5WP88</accession>
<dbReference type="RefSeq" id="WP_276281095.1">
    <property type="nucleotide sequence ID" value="NZ_CP119809.1"/>
</dbReference>
<dbReference type="AlphaFoldDB" id="A0ABD5WP88"/>
<dbReference type="Proteomes" id="UP001596407">
    <property type="component" value="Unassembled WGS sequence"/>
</dbReference>
<gene>
    <name evidence="2" type="ORF">ACFQJ6_13735</name>
</gene>
<dbReference type="GeneID" id="79302275"/>
<protein>
    <recommendedName>
        <fullName evidence="1">DUF7344 domain-containing protein</fullName>
    </recommendedName>
</protein>
<comment type="caution">
    <text evidence="2">The sequence shown here is derived from an EMBL/GenBank/DDBJ whole genome shotgun (WGS) entry which is preliminary data.</text>
</comment>
<evidence type="ECO:0000313" key="2">
    <source>
        <dbReference type="EMBL" id="MFC7081009.1"/>
    </source>
</evidence>